<evidence type="ECO:0000313" key="3">
    <source>
        <dbReference type="EMBL" id="SCW03868.1"/>
    </source>
</evidence>
<dbReference type="OMA" id="DYQHTAM"/>
<protein>
    <submittedName>
        <fullName evidence="3">LAFE_0H00804g1_1</fullName>
    </submittedName>
</protein>
<gene>
    <name evidence="3" type="ORF">LAFE_0H00804G</name>
</gene>
<feature type="transmembrane region" description="Helical" evidence="1">
    <location>
        <begin position="420"/>
        <end position="443"/>
    </location>
</feature>
<feature type="transmembrane region" description="Helical" evidence="1">
    <location>
        <begin position="148"/>
        <end position="173"/>
    </location>
</feature>
<feature type="transmembrane region" description="Helical" evidence="1">
    <location>
        <begin position="87"/>
        <end position="110"/>
    </location>
</feature>
<feature type="transmembrane region" description="Helical" evidence="1">
    <location>
        <begin position="349"/>
        <end position="372"/>
    </location>
</feature>
<organism evidence="3 4">
    <name type="scientific">Lachancea fermentati</name>
    <name type="common">Zygosaccharomyces fermentati</name>
    <dbReference type="NCBI Taxonomy" id="4955"/>
    <lineage>
        <taxon>Eukaryota</taxon>
        <taxon>Fungi</taxon>
        <taxon>Dikarya</taxon>
        <taxon>Ascomycota</taxon>
        <taxon>Saccharomycotina</taxon>
        <taxon>Saccharomycetes</taxon>
        <taxon>Saccharomycetales</taxon>
        <taxon>Saccharomycetaceae</taxon>
        <taxon>Lachancea</taxon>
    </lineage>
</organism>
<dbReference type="OrthoDB" id="4137487at2759"/>
<feature type="transmembrane region" description="Helical" evidence="1">
    <location>
        <begin position="45"/>
        <end position="66"/>
    </location>
</feature>
<evidence type="ECO:0000313" key="4">
    <source>
        <dbReference type="Proteomes" id="UP000190831"/>
    </source>
</evidence>
<feature type="transmembrane region" description="Helical" evidence="1">
    <location>
        <begin position="296"/>
        <end position="315"/>
    </location>
</feature>
<dbReference type="STRING" id="4955.A0A1G4MJ14"/>
<feature type="domain" description="Protein YTP1-like C-terminal" evidence="2">
    <location>
        <begin position="206"/>
        <end position="441"/>
    </location>
</feature>
<feature type="transmembrane region" description="Helical" evidence="1">
    <location>
        <begin position="384"/>
        <end position="400"/>
    </location>
</feature>
<feature type="transmembrane region" description="Helical" evidence="1">
    <location>
        <begin position="193"/>
        <end position="221"/>
    </location>
</feature>
<dbReference type="AlphaFoldDB" id="A0A1G4MJ14"/>
<dbReference type="Pfam" id="PF10355">
    <property type="entry name" value="Ytp1"/>
    <property type="match status" value="1"/>
</dbReference>
<keyword evidence="1" id="KW-0812">Transmembrane</keyword>
<name>A0A1G4MJ14_LACFM</name>
<feature type="transmembrane region" description="Helical" evidence="1">
    <location>
        <begin position="233"/>
        <end position="255"/>
    </location>
</feature>
<dbReference type="Proteomes" id="UP000190831">
    <property type="component" value="Chromosome H"/>
</dbReference>
<evidence type="ECO:0000259" key="2">
    <source>
        <dbReference type="Pfam" id="PF10355"/>
    </source>
</evidence>
<dbReference type="EMBL" id="LT598491">
    <property type="protein sequence ID" value="SCW03868.1"/>
    <property type="molecule type" value="Genomic_DNA"/>
</dbReference>
<accession>A0A1G4MJ14</accession>
<dbReference type="InterPro" id="IPR018827">
    <property type="entry name" value="YTP1_C"/>
</dbReference>
<reference evidence="3 4" key="1">
    <citation type="submission" date="2016-03" db="EMBL/GenBank/DDBJ databases">
        <authorList>
            <person name="Devillers H."/>
        </authorList>
    </citation>
    <scope>NUCLEOTIDE SEQUENCE [LARGE SCALE GENOMIC DNA]</scope>
    <source>
        <strain evidence="3">CBS 6772</strain>
    </source>
</reference>
<dbReference type="PANTHER" id="PTHR31685:SF2">
    <property type="entry name" value="PROTEIN YTP1"/>
    <property type="match status" value="1"/>
</dbReference>
<sequence>MCRMLFFGENIPSRSFPSTFTQKLKLVDEVDSDINKMTARYHGPLQFKITLIGIVYLSCSLAAAEMEMDDTEEFTRPNIVAAGSKTFHWLCTLLLLLILPSISTCLTFAGKLYSSVFLQIISTGYAVVEALVLRFPDGDGHENRTSRGTAWFLAGLLVATVFFGSLASGTGALVQNKKLQSFISHTGEKTLNIIHRTLSFAVILTGWVKVCLAPVALFGFCRGKHTGQCIAHGVMGSSFVLYGFVYALVLVIPWIRNSQSSFTQDHIDSWVICIWGIVNTFTEHRWGREGWGHGDYQHTAMGIIWWAGGLLGIFLSRGGRRTFVPSLLIIFTGWAMSEHTQHLLISTKVHALFGLVLMSGGALRIVEISFLLRDQRTDTVIHSFQYLAPFCLVCSGILFMGANEEQLELVLRLGADHSAYILVVISGAFLVYLWMLLCLEFYLKLVNTQERLSIGDYSLVNRNRAVSEFELDNVDELDENEEIEV</sequence>
<dbReference type="PANTHER" id="PTHR31685">
    <property type="entry name" value="INTEGRAL MEMBRANE PROTEIN (AFU_ORTHOLOGUE AFUA_6G12730)-RELATED"/>
    <property type="match status" value="1"/>
</dbReference>
<keyword evidence="1" id="KW-0472">Membrane</keyword>
<proteinExistence type="predicted"/>
<keyword evidence="1" id="KW-1133">Transmembrane helix</keyword>
<keyword evidence="4" id="KW-1185">Reference proteome</keyword>
<evidence type="ECO:0000256" key="1">
    <source>
        <dbReference type="SAM" id="Phobius"/>
    </source>
</evidence>
<feature type="transmembrane region" description="Helical" evidence="1">
    <location>
        <begin position="322"/>
        <end position="337"/>
    </location>
</feature>